<dbReference type="EMBL" id="KE525416">
    <property type="protein sequence ID" value="KFB53244.1"/>
    <property type="molecule type" value="Genomic_DNA"/>
</dbReference>
<proteinExistence type="predicted"/>
<dbReference type="VEuPathDB" id="VectorBase:ASIC021544"/>
<dbReference type="AlphaFoldDB" id="A0A084WSQ0"/>
<name>A0A084WSQ0_ANOSI</name>
<accession>A0A084WSQ0</accession>
<evidence type="ECO:0000313" key="3">
    <source>
        <dbReference type="Proteomes" id="UP000030765"/>
    </source>
</evidence>
<dbReference type="EMBL" id="ATLV01026671">
    <property type="status" value="NOT_ANNOTATED_CDS"/>
    <property type="molecule type" value="Genomic_DNA"/>
</dbReference>
<reference evidence="1 3" key="1">
    <citation type="journal article" date="2014" name="BMC Genomics">
        <title>Genome sequence of Anopheles sinensis provides insight into genetics basis of mosquito competence for malaria parasites.</title>
        <authorList>
            <person name="Zhou D."/>
            <person name="Zhang D."/>
            <person name="Ding G."/>
            <person name="Shi L."/>
            <person name="Hou Q."/>
            <person name="Ye Y."/>
            <person name="Xu Y."/>
            <person name="Zhou H."/>
            <person name="Xiong C."/>
            <person name="Li S."/>
            <person name="Yu J."/>
            <person name="Hong S."/>
            <person name="Yu X."/>
            <person name="Zou P."/>
            <person name="Chen C."/>
            <person name="Chang X."/>
            <person name="Wang W."/>
            <person name="Lv Y."/>
            <person name="Sun Y."/>
            <person name="Ma L."/>
            <person name="Shen B."/>
            <person name="Zhu C."/>
        </authorList>
    </citation>
    <scope>NUCLEOTIDE SEQUENCE [LARGE SCALE GENOMIC DNA]</scope>
</reference>
<sequence length="161" mass="18184">MVERRSFNLPTPMHVLVLRHFSPRPCLPSARLAYNKAKGNKSHSESILQDGTTLHGAICVDDNMKIMMLSSSRHNCHRLQEMTPEGNRDGNRWLIGARNGKRTGAEFIPIPSEQRLTYMTPNIHLWLGGLTVTKQHRSSMINVSVHINDSLVHVPMQGRAE</sequence>
<reference evidence="2" key="2">
    <citation type="submission" date="2020-05" db="UniProtKB">
        <authorList>
            <consortium name="EnsemblMetazoa"/>
        </authorList>
    </citation>
    <scope>IDENTIFICATION</scope>
</reference>
<keyword evidence="3" id="KW-1185">Reference proteome</keyword>
<protein>
    <submittedName>
        <fullName evidence="1 2">Sporulation protein</fullName>
    </submittedName>
</protein>
<dbReference type="Proteomes" id="UP000030765">
    <property type="component" value="Unassembled WGS sequence"/>
</dbReference>
<evidence type="ECO:0000313" key="1">
    <source>
        <dbReference type="EMBL" id="KFB53244.1"/>
    </source>
</evidence>
<gene>
    <name evidence="1" type="ORF">ZHAS_00021544</name>
</gene>
<dbReference type="EnsemblMetazoa" id="ASIC021544-RA">
    <property type="protein sequence ID" value="ASIC021544-PA"/>
    <property type="gene ID" value="ASIC021544"/>
</dbReference>
<organism evidence="1">
    <name type="scientific">Anopheles sinensis</name>
    <name type="common">Mosquito</name>
    <dbReference type="NCBI Taxonomy" id="74873"/>
    <lineage>
        <taxon>Eukaryota</taxon>
        <taxon>Metazoa</taxon>
        <taxon>Ecdysozoa</taxon>
        <taxon>Arthropoda</taxon>
        <taxon>Hexapoda</taxon>
        <taxon>Insecta</taxon>
        <taxon>Pterygota</taxon>
        <taxon>Neoptera</taxon>
        <taxon>Endopterygota</taxon>
        <taxon>Diptera</taxon>
        <taxon>Nematocera</taxon>
        <taxon>Culicoidea</taxon>
        <taxon>Culicidae</taxon>
        <taxon>Anophelinae</taxon>
        <taxon>Anopheles</taxon>
    </lineage>
</organism>
<evidence type="ECO:0000313" key="2">
    <source>
        <dbReference type="EnsemblMetazoa" id="ASIC021544-PA"/>
    </source>
</evidence>